<feature type="transmembrane region" description="Helical" evidence="1">
    <location>
        <begin position="20"/>
        <end position="39"/>
    </location>
</feature>
<dbReference type="EMBL" id="CP101527">
    <property type="protein sequence ID" value="UZW75000.1"/>
    <property type="molecule type" value="Genomic_DNA"/>
</dbReference>
<feature type="transmembrane region" description="Helical" evidence="1">
    <location>
        <begin position="45"/>
        <end position="63"/>
    </location>
</feature>
<organism evidence="2 3">
    <name type="scientific">Alkalimarinus sediminis</name>
    <dbReference type="NCBI Taxonomy" id="1632866"/>
    <lineage>
        <taxon>Bacteria</taxon>
        <taxon>Pseudomonadati</taxon>
        <taxon>Pseudomonadota</taxon>
        <taxon>Gammaproteobacteria</taxon>
        <taxon>Alteromonadales</taxon>
        <taxon>Alteromonadaceae</taxon>
        <taxon>Alkalimarinus</taxon>
    </lineage>
</organism>
<dbReference type="AlphaFoldDB" id="A0A9E8HHY3"/>
<gene>
    <name evidence="2" type="ORF">NNL22_18570</name>
</gene>
<name>A0A9E8HHY3_9ALTE</name>
<protein>
    <submittedName>
        <fullName evidence="2">Uncharacterized protein</fullName>
    </submittedName>
</protein>
<keyword evidence="1" id="KW-0812">Transmembrane</keyword>
<accession>A0A9E8HHY3</accession>
<evidence type="ECO:0000313" key="3">
    <source>
        <dbReference type="Proteomes" id="UP001164472"/>
    </source>
</evidence>
<keyword evidence="1" id="KW-1133">Transmembrane helix</keyword>
<keyword evidence="1" id="KW-0472">Membrane</keyword>
<dbReference type="RefSeq" id="WP_251812338.1">
    <property type="nucleotide sequence ID" value="NZ_CP101527.1"/>
</dbReference>
<keyword evidence="3" id="KW-1185">Reference proteome</keyword>
<evidence type="ECO:0000313" key="2">
    <source>
        <dbReference type="EMBL" id="UZW75000.1"/>
    </source>
</evidence>
<dbReference type="Proteomes" id="UP001164472">
    <property type="component" value="Chromosome"/>
</dbReference>
<evidence type="ECO:0000256" key="1">
    <source>
        <dbReference type="SAM" id="Phobius"/>
    </source>
</evidence>
<sequence>MKSKEVSVSRPRVSAFLYGVDRVFIISGISSVIAVWFVWHFIFDLVLQVILGMTALVLWIKNIQLKRHLNKLESRTSVLLDNT</sequence>
<dbReference type="KEGG" id="asem:NNL22_18570"/>
<reference evidence="2" key="1">
    <citation type="submission" date="2022-07" db="EMBL/GenBank/DDBJ databases">
        <title>Alkalimarinus sp. nov., isolated from gut of a Alitta virens.</title>
        <authorList>
            <person name="Yang A.I."/>
            <person name="Shin N.-R."/>
        </authorList>
    </citation>
    <scope>NUCLEOTIDE SEQUENCE</scope>
    <source>
        <strain evidence="2">FA028</strain>
    </source>
</reference>
<proteinExistence type="predicted"/>